<feature type="transmembrane region" description="Helical" evidence="1">
    <location>
        <begin position="46"/>
        <end position="69"/>
    </location>
</feature>
<keyword evidence="1" id="KW-0812">Transmembrane</keyword>
<protein>
    <submittedName>
        <fullName evidence="2">Uncharacterized protein</fullName>
    </submittedName>
</protein>
<dbReference type="HOGENOM" id="CLU_699608_0_0_0"/>
<evidence type="ECO:0000313" key="3">
    <source>
        <dbReference type="Proteomes" id="UP000019433"/>
    </source>
</evidence>
<reference evidence="2 3" key="1">
    <citation type="journal article" date="2014" name="Syst. Appl. Microbiol.">
        <title>Evidence for the existence of two new members of the family Chlamydiaceae and proposal of Chlamydia avium sp. nov. and Chlamydia gallinacea sp. nov.</title>
        <authorList>
            <person name="Sachse K."/>
            <person name="Laroucau K."/>
            <person name="Riege K."/>
            <person name="Wehner S."/>
            <person name="Dilcher M."/>
            <person name="Creasy H.H."/>
            <person name="Weidmann M."/>
            <person name="Myers G."/>
            <person name="Vorimore F."/>
            <person name="Vicari N."/>
            <person name="Magnino S."/>
            <person name="Liebler-Tenorio E."/>
            <person name="Ruettger A."/>
            <person name="Bavoil P.M."/>
            <person name="Hufert F.T."/>
            <person name="Rossello-Mora R."/>
            <person name="Marz M."/>
        </authorList>
    </citation>
    <scope>NUCLEOTIDE SEQUENCE [LARGE SCALE GENOMIC DNA]</scope>
    <source>
        <strain evidence="2 3">10DC88</strain>
    </source>
</reference>
<organism evidence="2 3">
    <name type="scientific">Chlamydia avium 10DC88</name>
    <dbReference type="NCBI Taxonomy" id="1229831"/>
    <lineage>
        <taxon>Bacteria</taxon>
        <taxon>Pseudomonadati</taxon>
        <taxon>Chlamydiota</taxon>
        <taxon>Chlamydiia</taxon>
        <taxon>Chlamydiales</taxon>
        <taxon>Chlamydiaceae</taxon>
        <taxon>Chlamydia/Chlamydophila group</taxon>
        <taxon>Chlamydia</taxon>
    </lineage>
</organism>
<evidence type="ECO:0000313" key="2">
    <source>
        <dbReference type="EMBL" id="AHK63285.1"/>
    </source>
</evidence>
<dbReference type="PATRIC" id="fig|1229831.3.peg.427"/>
<dbReference type="AlphaFoldDB" id="W8JGI3"/>
<dbReference type="KEGG" id="cav:M832_04200"/>
<dbReference type="Proteomes" id="UP000019433">
    <property type="component" value="Chromosome"/>
</dbReference>
<keyword evidence="1" id="KW-1133">Transmembrane helix</keyword>
<keyword evidence="1" id="KW-0472">Membrane</keyword>
<name>W8JGI3_9CHLA</name>
<gene>
    <name evidence="2" type="ORF">M832_04200</name>
</gene>
<feature type="transmembrane region" description="Helical" evidence="1">
    <location>
        <begin position="14"/>
        <end position="40"/>
    </location>
</feature>
<evidence type="ECO:0000256" key="1">
    <source>
        <dbReference type="SAM" id="Phobius"/>
    </source>
</evidence>
<proteinExistence type="predicted"/>
<sequence>MPQIFSTHSRARVLVYRLILCLSLIIITSVSAIIACLLLFPTNFLIITLFALLSIAIGALLLSHLFIYMHERKTSLAPREDKLISPQLPVFISPQLPTDVLQDLNKSTITHLSHTHEDHFFPDFEVWKNSFLRDSEFLLNSALASWNMSPLEKGSLPELYRDYTKFSLILTSKDMQEAASIIRKANYCCIHQLSSETAEKHKISTDSKAVKTVLQTVPFVLPILPEISLDFSTTENFQICLYQIFRNYFTRYYLALNHSISKETTIILRPFSSGCDHPQVRQMQWLALLCAIEQLRFTPTLPQRSTIPTDASSTPIYLLSPEDYWSIFVHRDLFSFSREASYFGLVDHSSTLSYSMSFININRARFVNTHHIVLSDLSDEDIERLTKFSTQKPRPT</sequence>
<dbReference type="EMBL" id="CP006571">
    <property type="protein sequence ID" value="AHK63285.1"/>
    <property type="molecule type" value="Genomic_DNA"/>
</dbReference>
<accession>W8JGI3</accession>